<keyword evidence="4" id="KW-0156">Chromatin regulator</keyword>
<protein>
    <recommendedName>
        <fullName evidence="2">histone acetyltransferase</fullName>
        <ecNumber evidence="2">2.3.1.48</ecNumber>
    </recommendedName>
</protein>
<evidence type="ECO:0000256" key="5">
    <source>
        <dbReference type="ARBA" id="ARBA00023015"/>
    </source>
</evidence>
<keyword evidence="3" id="KW-0808">Transferase</keyword>
<comment type="subcellular location">
    <subcellularLocation>
        <location evidence="1">Nucleus</location>
    </subcellularLocation>
</comment>
<dbReference type="GO" id="GO:0005667">
    <property type="term" value="C:transcription regulator complex"/>
    <property type="evidence" value="ECO:0007669"/>
    <property type="project" value="TreeGrafter"/>
</dbReference>
<keyword evidence="12" id="KW-1185">Reference proteome</keyword>
<gene>
    <name evidence="11" type="ORF">X801_06244</name>
</gene>
<dbReference type="GO" id="GO:0004402">
    <property type="term" value="F:histone acetyltransferase activity"/>
    <property type="evidence" value="ECO:0007669"/>
    <property type="project" value="InterPro"/>
</dbReference>
<evidence type="ECO:0000313" key="12">
    <source>
        <dbReference type="Proteomes" id="UP000243686"/>
    </source>
</evidence>
<evidence type="ECO:0000256" key="9">
    <source>
        <dbReference type="SAM" id="MobiDB-lite"/>
    </source>
</evidence>
<evidence type="ECO:0000256" key="3">
    <source>
        <dbReference type="ARBA" id="ARBA00022679"/>
    </source>
</evidence>
<keyword evidence="5" id="KW-0805">Transcription regulation</keyword>
<dbReference type="EMBL" id="KV894730">
    <property type="protein sequence ID" value="OON17909.1"/>
    <property type="molecule type" value="Genomic_DNA"/>
</dbReference>
<dbReference type="PANTHER" id="PTHR13808">
    <property type="entry name" value="CBP/P300-RELATED"/>
    <property type="match status" value="1"/>
</dbReference>
<name>A0A1S8WTN9_OPIVI</name>
<dbReference type="PROSITE" id="PS51727">
    <property type="entry name" value="CBP_P300_HAT"/>
    <property type="match status" value="1"/>
</dbReference>
<feature type="region of interest" description="Disordered" evidence="9">
    <location>
        <begin position="1"/>
        <end position="82"/>
    </location>
</feature>
<dbReference type="InterPro" id="IPR013178">
    <property type="entry name" value="Histone_AcTrfase_Rtt109/CBP"/>
</dbReference>
<evidence type="ECO:0000313" key="11">
    <source>
        <dbReference type="EMBL" id="OON17909.1"/>
    </source>
</evidence>
<dbReference type="GO" id="GO:0031490">
    <property type="term" value="F:chromatin DNA binding"/>
    <property type="evidence" value="ECO:0007669"/>
    <property type="project" value="TreeGrafter"/>
</dbReference>
<dbReference type="GO" id="GO:0045944">
    <property type="term" value="P:positive regulation of transcription by RNA polymerase II"/>
    <property type="evidence" value="ECO:0007669"/>
    <property type="project" value="TreeGrafter"/>
</dbReference>
<evidence type="ECO:0000256" key="1">
    <source>
        <dbReference type="ARBA" id="ARBA00004123"/>
    </source>
</evidence>
<dbReference type="GO" id="GO:0000123">
    <property type="term" value="C:histone acetyltransferase complex"/>
    <property type="evidence" value="ECO:0007669"/>
    <property type="project" value="TreeGrafter"/>
</dbReference>
<organism evidence="11 12">
    <name type="scientific">Opisthorchis viverrini</name>
    <name type="common">Southeast Asian liver fluke</name>
    <dbReference type="NCBI Taxonomy" id="6198"/>
    <lineage>
        <taxon>Eukaryota</taxon>
        <taxon>Metazoa</taxon>
        <taxon>Spiralia</taxon>
        <taxon>Lophotrochozoa</taxon>
        <taxon>Platyhelminthes</taxon>
        <taxon>Trematoda</taxon>
        <taxon>Digenea</taxon>
        <taxon>Opisthorchiida</taxon>
        <taxon>Opisthorchiata</taxon>
        <taxon>Opisthorchiidae</taxon>
        <taxon>Opisthorchis</taxon>
    </lineage>
</organism>
<dbReference type="Pfam" id="PF08214">
    <property type="entry name" value="HAT_KAT11"/>
    <property type="match status" value="1"/>
</dbReference>
<evidence type="ECO:0000259" key="10">
    <source>
        <dbReference type="PROSITE" id="PS51727"/>
    </source>
</evidence>
<evidence type="ECO:0000256" key="4">
    <source>
        <dbReference type="ARBA" id="ARBA00022853"/>
    </source>
</evidence>
<dbReference type="EC" id="2.3.1.48" evidence="2"/>
<evidence type="ECO:0000256" key="7">
    <source>
        <dbReference type="ARBA" id="ARBA00023242"/>
    </source>
</evidence>
<feature type="domain" description="CBP/p300-type HAT" evidence="10">
    <location>
        <begin position="1"/>
        <end position="170"/>
    </location>
</feature>
<keyword evidence="7" id="KW-0539">Nucleus</keyword>
<sequence>MCAFSWFNRTLEEEEDRRRREEAMAQAEAEDDESDSTGLTGEGYSGDPDKRSGKKKAKKRKGNKKGNTSTASKRKRLDGPIDGTEELSRKVYDTMEKLKEIFFVIRLHRHNSAATLPPTSDPDQPVHSELMDSRDAFLQMARERHLEFSSLRRAKYSTMVLLYELHMEQRQSFMKPAFRYPPFTK</sequence>
<dbReference type="AlphaFoldDB" id="A0A1S8WTN9"/>
<evidence type="ECO:0000256" key="8">
    <source>
        <dbReference type="ARBA" id="ARBA00048017"/>
    </source>
</evidence>
<reference evidence="11 12" key="1">
    <citation type="submission" date="2015-03" db="EMBL/GenBank/DDBJ databases">
        <title>Draft genome of the nematode, Opisthorchis viverrini.</title>
        <authorList>
            <person name="Mitreva M."/>
        </authorList>
    </citation>
    <scope>NUCLEOTIDE SEQUENCE [LARGE SCALE GENOMIC DNA]</scope>
    <source>
        <strain evidence="11">Khon Kaen</strain>
    </source>
</reference>
<evidence type="ECO:0000256" key="6">
    <source>
        <dbReference type="ARBA" id="ARBA00023163"/>
    </source>
</evidence>
<keyword evidence="6" id="KW-0804">Transcription</keyword>
<feature type="compositionally biased region" description="Basic residues" evidence="9">
    <location>
        <begin position="52"/>
        <end position="64"/>
    </location>
</feature>
<dbReference type="GO" id="GO:0005634">
    <property type="term" value="C:nucleus"/>
    <property type="evidence" value="ECO:0007669"/>
    <property type="project" value="UniProtKB-SubCell"/>
</dbReference>
<comment type="catalytic activity">
    <reaction evidence="8">
        <text>L-lysyl-[protein] + acetyl-CoA = N(6)-acetyl-L-lysyl-[protein] + CoA + H(+)</text>
        <dbReference type="Rhea" id="RHEA:45948"/>
        <dbReference type="Rhea" id="RHEA-COMP:9752"/>
        <dbReference type="Rhea" id="RHEA-COMP:10731"/>
        <dbReference type="ChEBI" id="CHEBI:15378"/>
        <dbReference type="ChEBI" id="CHEBI:29969"/>
        <dbReference type="ChEBI" id="CHEBI:57287"/>
        <dbReference type="ChEBI" id="CHEBI:57288"/>
        <dbReference type="ChEBI" id="CHEBI:61930"/>
        <dbReference type="EC" id="2.3.1.48"/>
    </reaction>
</comment>
<evidence type="ECO:0000256" key="2">
    <source>
        <dbReference type="ARBA" id="ARBA00013184"/>
    </source>
</evidence>
<proteinExistence type="predicted"/>
<accession>A0A1S8WTN9</accession>
<dbReference type="InterPro" id="IPR031162">
    <property type="entry name" value="CBP_P300_HAT"/>
</dbReference>
<dbReference type="Proteomes" id="UP000243686">
    <property type="component" value="Unassembled WGS sequence"/>
</dbReference>
<dbReference type="PANTHER" id="PTHR13808:SF1">
    <property type="entry name" value="HISTONE ACETYLTRANSFERASE"/>
    <property type="match status" value="1"/>
</dbReference>
<dbReference type="GO" id="GO:0003713">
    <property type="term" value="F:transcription coactivator activity"/>
    <property type="evidence" value="ECO:0007669"/>
    <property type="project" value="TreeGrafter"/>
</dbReference>